<evidence type="ECO:0000313" key="2">
    <source>
        <dbReference type="EMBL" id="KAF2449755.1"/>
    </source>
</evidence>
<proteinExistence type="predicted"/>
<dbReference type="EMBL" id="MU001494">
    <property type="protein sequence ID" value="KAF2449755.1"/>
    <property type="molecule type" value="Genomic_DNA"/>
</dbReference>
<protein>
    <submittedName>
        <fullName evidence="2">Uncharacterized protein</fullName>
    </submittedName>
</protein>
<dbReference type="CDD" id="cd00303">
    <property type="entry name" value="retropepsin_like"/>
    <property type="match status" value="1"/>
</dbReference>
<feature type="compositionally biased region" description="Basic and acidic residues" evidence="1">
    <location>
        <begin position="341"/>
        <end position="351"/>
    </location>
</feature>
<dbReference type="InterPro" id="IPR021109">
    <property type="entry name" value="Peptidase_aspartic_dom_sf"/>
</dbReference>
<name>A0A9P4PR39_9PLEO</name>
<comment type="caution">
    <text evidence="2">The sequence shown here is derived from an EMBL/GenBank/DDBJ whole genome shotgun (WGS) entry which is preliminary data.</text>
</comment>
<reference evidence="2" key="1">
    <citation type="journal article" date="2020" name="Stud. Mycol.">
        <title>101 Dothideomycetes genomes: a test case for predicting lifestyles and emergence of pathogens.</title>
        <authorList>
            <person name="Haridas S."/>
            <person name="Albert R."/>
            <person name="Binder M."/>
            <person name="Bloem J."/>
            <person name="Labutti K."/>
            <person name="Salamov A."/>
            <person name="Andreopoulos B."/>
            <person name="Baker S."/>
            <person name="Barry K."/>
            <person name="Bills G."/>
            <person name="Bluhm B."/>
            <person name="Cannon C."/>
            <person name="Castanera R."/>
            <person name="Culley D."/>
            <person name="Daum C."/>
            <person name="Ezra D."/>
            <person name="Gonzalez J."/>
            <person name="Henrissat B."/>
            <person name="Kuo A."/>
            <person name="Liang C."/>
            <person name="Lipzen A."/>
            <person name="Lutzoni F."/>
            <person name="Magnuson J."/>
            <person name="Mondo S."/>
            <person name="Nolan M."/>
            <person name="Ohm R."/>
            <person name="Pangilinan J."/>
            <person name="Park H.-J."/>
            <person name="Ramirez L."/>
            <person name="Alfaro M."/>
            <person name="Sun H."/>
            <person name="Tritt A."/>
            <person name="Yoshinaga Y."/>
            <person name="Zwiers L.-H."/>
            <person name="Turgeon B."/>
            <person name="Goodwin S."/>
            <person name="Spatafora J."/>
            <person name="Crous P."/>
            <person name="Grigoriev I."/>
        </authorList>
    </citation>
    <scope>NUCLEOTIDE SEQUENCE</scope>
    <source>
        <strain evidence="2">CBS 690.94</strain>
    </source>
</reference>
<dbReference type="Gene3D" id="2.40.70.10">
    <property type="entry name" value="Acid Proteases"/>
    <property type="match status" value="1"/>
</dbReference>
<sequence>MHEKRSSSAALNLSPRPPSRCGMKTPRHNLKLTANMSQIPTSNQKKNPSVGFEKLDVPRGRASSVSAQTIVDENPDFEIRRAAIKRRGTHVALVKVSWWDVFKATIFGPKTLKRHLAATVEWAEVEDSHAEFFDERDNWYTLTVSAYKREGREFIPARCVLDTGCSQGNIISTKLARRLGFNDSDYQPLTPREENGGAVATGHTHKVLGCIRVSWFSETSPKVFNSMRFLVSDTADVDLVIGTRSIQKEKLLNPPNLGLEQKIHDLAMPSDDERQALAQNVATLDAEKLKAEILVEDTKEGTKERTSAEKALKKAKNNWKVANWKLKIYDVDLDLKRTNSEKTQRALMDKKKGLKKSLAGKEKKEK</sequence>
<gene>
    <name evidence="2" type="ORF">P171DRAFT_427918</name>
</gene>
<evidence type="ECO:0000313" key="3">
    <source>
        <dbReference type="Proteomes" id="UP000799764"/>
    </source>
</evidence>
<dbReference type="Proteomes" id="UP000799764">
    <property type="component" value="Unassembled WGS sequence"/>
</dbReference>
<dbReference type="AlphaFoldDB" id="A0A9P4PR39"/>
<organism evidence="2 3">
    <name type="scientific">Karstenula rhodostoma CBS 690.94</name>
    <dbReference type="NCBI Taxonomy" id="1392251"/>
    <lineage>
        <taxon>Eukaryota</taxon>
        <taxon>Fungi</taxon>
        <taxon>Dikarya</taxon>
        <taxon>Ascomycota</taxon>
        <taxon>Pezizomycotina</taxon>
        <taxon>Dothideomycetes</taxon>
        <taxon>Pleosporomycetidae</taxon>
        <taxon>Pleosporales</taxon>
        <taxon>Massarineae</taxon>
        <taxon>Didymosphaeriaceae</taxon>
        <taxon>Karstenula</taxon>
    </lineage>
</organism>
<feature type="region of interest" description="Disordered" evidence="1">
    <location>
        <begin position="341"/>
        <end position="366"/>
    </location>
</feature>
<accession>A0A9P4PR39</accession>
<keyword evidence="3" id="KW-1185">Reference proteome</keyword>
<feature type="region of interest" description="Disordered" evidence="1">
    <location>
        <begin position="1"/>
        <end position="26"/>
    </location>
</feature>
<dbReference type="OrthoDB" id="3799661at2759"/>
<evidence type="ECO:0000256" key="1">
    <source>
        <dbReference type="SAM" id="MobiDB-lite"/>
    </source>
</evidence>